<keyword evidence="1" id="KW-1185">Reference proteome</keyword>
<sequence length="115" mass="13250">MKLHGYHHIRVLHRTDEVYRFKSTKQMCFRPTGVLYFRSTMSEYCLSFYCGGIRWSQSCNCVNISRGGAVCHSIASRNFFMSSDRCAMINAPQHYCKNSASSAERHCFDNEALTT</sequence>
<organism evidence="1 2">
    <name type="scientific">Ascaris lumbricoides</name>
    <name type="common">Giant roundworm</name>
    <dbReference type="NCBI Taxonomy" id="6252"/>
    <lineage>
        <taxon>Eukaryota</taxon>
        <taxon>Metazoa</taxon>
        <taxon>Ecdysozoa</taxon>
        <taxon>Nematoda</taxon>
        <taxon>Chromadorea</taxon>
        <taxon>Rhabditida</taxon>
        <taxon>Spirurina</taxon>
        <taxon>Ascaridomorpha</taxon>
        <taxon>Ascaridoidea</taxon>
        <taxon>Ascarididae</taxon>
        <taxon>Ascaris</taxon>
    </lineage>
</organism>
<name>A0A0M3ID48_ASCLU</name>
<accession>A0A0M3ID48</accession>
<evidence type="ECO:0000313" key="1">
    <source>
        <dbReference type="Proteomes" id="UP000036681"/>
    </source>
</evidence>
<protein>
    <submittedName>
        <fullName evidence="2">EGF-like domain-containing protein</fullName>
    </submittedName>
</protein>
<reference evidence="2" key="1">
    <citation type="submission" date="2017-02" db="UniProtKB">
        <authorList>
            <consortium name="WormBaseParasite"/>
        </authorList>
    </citation>
    <scope>IDENTIFICATION</scope>
</reference>
<dbReference type="WBParaSite" id="ALUE_0001590501-mRNA-1">
    <property type="protein sequence ID" value="ALUE_0001590501-mRNA-1"/>
    <property type="gene ID" value="ALUE_0001590501"/>
</dbReference>
<evidence type="ECO:0000313" key="2">
    <source>
        <dbReference type="WBParaSite" id="ALUE_0001590501-mRNA-1"/>
    </source>
</evidence>
<dbReference type="AlphaFoldDB" id="A0A0M3ID48"/>
<proteinExistence type="predicted"/>
<dbReference type="Proteomes" id="UP000036681">
    <property type="component" value="Unplaced"/>
</dbReference>